<feature type="domain" description="ABC transmembrane type-1" evidence="8">
    <location>
        <begin position="75"/>
        <end position="283"/>
    </location>
</feature>
<dbReference type="InterPro" id="IPR035906">
    <property type="entry name" value="MetI-like_sf"/>
</dbReference>
<evidence type="ECO:0000256" key="2">
    <source>
        <dbReference type="ARBA" id="ARBA00022448"/>
    </source>
</evidence>
<evidence type="ECO:0000313" key="9">
    <source>
        <dbReference type="EMBL" id="QUI22123.1"/>
    </source>
</evidence>
<organism evidence="9 10">
    <name type="scientific">Vallitalea pronyensis</name>
    <dbReference type="NCBI Taxonomy" id="1348613"/>
    <lineage>
        <taxon>Bacteria</taxon>
        <taxon>Bacillati</taxon>
        <taxon>Bacillota</taxon>
        <taxon>Clostridia</taxon>
        <taxon>Lachnospirales</taxon>
        <taxon>Vallitaleaceae</taxon>
        <taxon>Vallitalea</taxon>
    </lineage>
</organism>
<gene>
    <name evidence="9" type="ORF">HZI73_07335</name>
</gene>
<feature type="transmembrane region" description="Helical" evidence="7">
    <location>
        <begin position="141"/>
        <end position="162"/>
    </location>
</feature>
<sequence length="294" mass="33556">MKRRLIDEDKIFDAVKIITLTLALLLVLYPLYFIVIASISDAAAVNTGKVWLLPKGINFEGYRRIIQDEMIWVGYRNTMIYTVVGTALNLVLTLLLAYPLSRDDFKAGKYVMIFLLITMYFHGGLIPKYLIIKQLNLIDHWLVMVLVNAINVFNVIIARTFLRSNIPKSLYEAAIIDGCTHAKFLVRVVIPLSKPILAVLLLYYGVAHWNEFFTALMYITKERLYPLQLVLRTILIENQMQDAMMDDVSALNQKDVGELIKYGIIIVSSLPVLIIYPFLQKYFVQGVMIGSVKG</sequence>
<evidence type="ECO:0000256" key="6">
    <source>
        <dbReference type="ARBA" id="ARBA00023136"/>
    </source>
</evidence>
<dbReference type="RefSeq" id="WP_212697601.1">
    <property type="nucleotide sequence ID" value="NZ_CP058649.1"/>
</dbReference>
<dbReference type="Gene3D" id="1.10.3720.10">
    <property type="entry name" value="MetI-like"/>
    <property type="match status" value="1"/>
</dbReference>
<evidence type="ECO:0000256" key="3">
    <source>
        <dbReference type="ARBA" id="ARBA00022475"/>
    </source>
</evidence>
<evidence type="ECO:0000256" key="7">
    <source>
        <dbReference type="RuleBase" id="RU363032"/>
    </source>
</evidence>
<dbReference type="PANTHER" id="PTHR43744">
    <property type="entry name" value="ABC TRANSPORTER PERMEASE PROTEIN MG189-RELATED-RELATED"/>
    <property type="match status" value="1"/>
</dbReference>
<keyword evidence="2 7" id="KW-0813">Transport</keyword>
<evidence type="ECO:0000259" key="8">
    <source>
        <dbReference type="PROSITE" id="PS50928"/>
    </source>
</evidence>
<protein>
    <submittedName>
        <fullName evidence="9">Carbohydrate ABC transporter permease</fullName>
    </submittedName>
</protein>
<dbReference type="SUPFAM" id="SSF161098">
    <property type="entry name" value="MetI-like"/>
    <property type="match status" value="1"/>
</dbReference>
<keyword evidence="5 7" id="KW-1133">Transmembrane helix</keyword>
<dbReference type="KEGG" id="vpy:HZI73_07335"/>
<keyword evidence="10" id="KW-1185">Reference proteome</keyword>
<dbReference type="AlphaFoldDB" id="A0A8J8SGB2"/>
<dbReference type="CDD" id="cd06261">
    <property type="entry name" value="TM_PBP2"/>
    <property type="match status" value="1"/>
</dbReference>
<evidence type="ECO:0000256" key="1">
    <source>
        <dbReference type="ARBA" id="ARBA00004651"/>
    </source>
</evidence>
<dbReference type="GO" id="GO:0055085">
    <property type="term" value="P:transmembrane transport"/>
    <property type="evidence" value="ECO:0007669"/>
    <property type="project" value="InterPro"/>
</dbReference>
<comment type="similarity">
    <text evidence="7">Belongs to the binding-protein-dependent transport system permease family.</text>
</comment>
<dbReference type="GO" id="GO:0005886">
    <property type="term" value="C:plasma membrane"/>
    <property type="evidence" value="ECO:0007669"/>
    <property type="project" value="UniProtKB-SubCell"/>
</dbReference>
<evidence type="ECO:0000313" key="10">
    <source>
        <dbReference type="Proteomes" id="UP000683246"/>
    </source>
</evidence>
<reference evidence="9" key="1">
    <citation type="submission" date="2020-07" db="EMBL/GenBank/DDBJ databases">
        <title>Vallitalea pronyensis genome.</title>
        <authorList>
            <person name="Postec A."/>
        </authorList>
    </citation>
    <scope>NUCLEOTIDE SEQUENCE</scope>
    <source>
        <strain evidence="9">FatNI3</strain>
    </source>
</reference>
<accession>A0A8J8SGB2</accession>
<dbReference type="PROSITE" id="PS50928">
    <property type="entry name" value="ABC_TM1"/>
    <property type="match status" value="1"/>
</dbReference>
<feature type="transmembrane region" description="Helical" evidence="7">
    <location>
        <begin position="110"/>
        <end position="129"/>
    </location>
</feature>
<comment type="subcellular location">
    <subcellularLocation>
        <location evidence="1 7">Cell membrane</location>
        <topology evidence="1 7">Multi-pass membrane protein</topology>
    </subcellularLocation>
</comment>
<feature type="transmembrane region" description="Helical" evidence="7">
    <location>
        <begin position="79"/>
        <end position="98"/>
    </location>
</feature>
<keyword evidence="4 7" id="KW-0812">Transmembrane</keyword>
<proteinExistence type="inferred from homology"/>
<evidence type="ECO:0000256" key="4">
    <source>
        <dbReference type="ARBA" id="ARBA00022692"/>
    </source>
</evidence>
<dbReference type="InterPro" id="IPR000515">
    <property type="entry name" value="MetI-like"/>
</dbReference>
<dbReference type="Proteomes" id="UP000683246">
    <property type="component" value="Chromosome"/>
</dbReference>
<feature type="transmembrane region" description="Helical" evidence="7">
    <location>
        <begin position="20"/>
        <end position="39"/>
    </location>
</feature>
<dbReference type="EMBL" id="CP058649">
    <property type="protein sequence ID" value="QUI22123.1"/>
    <property type="molecule type" value="Genomic_DNA"/>
</dbReference>
<evidence type="ECO:0000256" key="5">
    <source>
        <dbReference type="ARBA" id="ARBA00022989"/>
    </source>
</evidence>
<keyword evidence="3" id="KW-1003">Cell membrane</keyword>
<name>A0A8J8SGB2_9FIRM</name>
<keyword evidence="6 7" id="KW-0472">Membrane</keyword>
<dbReference type="PANTHER" id="PTHR43744:SF9">
    <property type="entry name" value="POLYGALACTURONAN_RHAMNOGALACTURONAN TRANSPORT SYSTEM PERMEASE PROTEIN YTCP"/>
    <property type="match status" value="1"/>
</dbReference>
<feature type="transmembrane region" description="Helical" evidence="7">
    <location>
        <begin position="259"/>
        <end position="279"/>
    </location>
</feature>
<dbReference type="Pfam" id="PF00528">
    <property type="entry name" value="BPD_transp_1"/>
    <property type="match status" value="1"/>
</dbReference>